<keyword evidence="1" id="KW-0812">Transmembrane</keyword>
<accession>A0A7C3ILC4</accession>
<keyword evidence="1" id="KW-1133">Transmembrane helix</keyword>
<proteinExistence type="predicted"/>
<reference evidence="2" key="1">
    <citation type="journal article" date="2020" name="mSystems">
        <title>Genome- and Community-Level Interaction Insights into Carbon Utilization and Element Cycling Functions of Hydrothermarchaeota in Hydrothermal Sediment.</title>
        <authorList>
            <person name="Zhou Z."/>
            <person name="Liu Y."/>
            <person name="Xu W."/>
            <person name="Pan J."/>
            <person name="Luo Z.H."/>
            <person name="Li M."/>
        </authorList>
    </citation>
    <scope>NUCLEOTIDE SEQUENCE [LARGE SCALE GENOMIC DNA]</scope>
    <source>
        <strain evidence="2">SpSt-503</strain>
    </source>
</reference>
<dbReference type="EMBL" id="DSVL01000353">
    <property type="protein sequence ID" value="HFH30105.1"/>
    <property type="molecule type" value="Genomic_DNA"/>
</dbReference>
<gene>
    <name evidence="2" type="ORF">ENS59_11475</name>
</gene>
<dbReference type="PANTHER" id="PTHR36111:SF2">
    <property type="entry name" value="INNER MEMBRANE PROTEIN"/>
    <property type="match status" value="1"/>
</dbReference>
<dbReference type="AlphaFoldDB" id="A0A7C3ILC4"/>
<feature type="transmembrane region" description="Helical" evidence="1">
    <location>
        <begin position="32"/>
        <end position="50"/>
    </location>
</feature>
<protein>
    <submittedName>
        <fullName evidence="2">DUF554 domain-containing protein</fullName>
    </submittedName>
</protein>
<feature type="transmembrane region" description="Helical" evidence="1">
    <location>
        <begin position="226"/>
        <end position="247"/>
    </location>
</feature>
<feature type="transmembrane region" description="Helical" evidence="1">
    <location>
        <begin position="151"/>
        <end position="173"/>
    </location>
</feature>
<evidence type="ECO:0000313" key="2">
    <source>
        <dbReference type="EMBL" id="HFH30105.1"/>
    </source>
</evidence>
<feature type="transmembrane region" description="Helical" evidence="1">
    <location>
        <begin position="55"/>
        <end position="72"/>
    </location>
</feature>
<feature type="transmembrane region" description="Helical" evidence="1">
    <location>
        <begin position="193"/>
        <end position="214"/>
    </location>
</feature>
<feature type="transmembrane region" description="Helical" evidence="1">
    <location>
        <begin position="112"/>
        <end position="131"/>
    </location>
</feature>
<dbReference type="InterPro" id="IPR007563">
    <property type="entry name" value="DUF554"/>
</dbReference>
<comment type="caution">
    <text evidence="2">The sequence shown here is derived from an EMBL/GenBank/DDBJ whole genome shotgun (WGS) entry which is preliminary data.</text>
</comment>
<organism evidence="2">
    <name type="scientific">Gracilinema caldarium</name>
    <dbReference type="NCBI Taxonomy" id="215591"/>
    <lineage>
        <taxon>Bacteria</taxon>
        <taxon>Pseudomonadati</taxon>
        <taxon>Spirochaetota</taxon>
        <taxon>Spirochaetia</taxon>
        <taxon>Spirochaetales</taxon>
        <taxon>Breznakiellaceae</taxon>
        <taxon>Gracilinema</taxon>
    </lineage>
</organism>
<sequence length="250" mass="26074">MIATIVNALAIIFGSLLGLVLGGKISEKYRTAVFDGAGITTVVIGISMALASQRIIYLALSLIIGGLIGLALDFDGAILRFGAFLERLTQKKKSVATLEPADHRAGWDFGHAFLNASVLFCVGAMALLGSFKAGTEGDYTLLLTKSILDGFMAILMTAAMGPGVAFSALPILVYQGLLTLVAQYVKPFVSPLMLSELTGAGGAMVLMIGFNLLSIKSIKTANFLPALVLIVILAILDPALLAAAKAWGLN</sequence>
<keyword evidence="1" id="KW-0472">Membrane</keyword>
<dbReference type="PANTHER" id="PTHR36111">
    <property type="entry name" value="INNER MEMBRANE PROTEIN-RELATED"/>
    <property type="match status" value="1"/>
</dbReference>
<dbReference type="Pfam" id="PF04474">
    <property type="entry name" value="DUF554"/>
    <property type="match status" value="1"/>
</dbReference>
<name>A0A7C3ILC4_9SPIR</name>
<evidence type="ECO:0000256" key="1">
    <source>
        <dbReference type="SAM" id="Phobius"/>
    </source>
</evidence>